<dbReference type="STRING" id="1075417.SAMN05421823_101271"/>
<gene>
    <name evidence="1" type="ORF">SAMN05421823_101271</name>
</gene>
<evidence type="ECO:0008006" key="3">
    <source>
        <dbReference type="Google" id="ProtNLM"/>
    </source>
</evidence>
<dbReference type="AlphaFoldDB" id="A0A1G8X576"/>
<dbReference type="SUPFAM" id="SSF47789">
    <property type="entry name" value="C-terminal domain of RNA polymerase alpha subunit"/>
    <property type="match status" value="1"/>
</dbReference>
<keyword evidence="2" id="KW-1185">Reference proteome</keyword>
<reference evidence="1 2" key="1">
    <citation type="submission" date="2016-10" db="EMBL/GenBank/DDBJ databases">
        <authorList>
            <person name="de Groot N.N."/>
        </authorList>
    </citation>
    <scope>NUCLEOTIDE SEQUENCE [LARGE SCALE GENOMIC DNA]</scope>
    <source>
        <strain evidence="1 2">DSM 25186</strain>
    </source>
</reference>
<name>A0A1G8X576_9BACT</name>
<accession>A0A1G8X576</accession>
<evidence type="ECO:0000313" key="1">
    <source>
        <dbReference type="EMBL" id="SDJ85762.1"/>
    </source>
</evidence>
<evidence type="ECO:0000313" key="2">
    <source>
        <dbReference type="Proteomes" id="UP000198510"/>
    </source>
</evidence>
<dbReference type="Proteomes" id="UP000198510">
    <property type="component" value="Unassembled WGS sequence"/>
</dbReference>
<proteinExistence type="predicted"/>
<dbReference type="EMBL" id="FNFO01000001">
    <property type="protein sequence ID" value="SDJ85762.1"/>
    <property type="molecule type" value="Genomic_DNA"/>
</dbReference>
<dbReference type="Gene3D" id="1.10.150.20">
    <property type="entry name" value="5' to 3' exonuclease, C-terminal subdomain"/>
    <property type="match status" value="1"/>
</dbReference>
<organism evidence="1 2">
    <name type="scientific">Catalinimonas alkaloidigena</name>
    <dbReference type="NCBI Taxonomy" id="1075417"/>
    <lineage>
        <taxon>Bacteria</taxon>
        <taxon>Pseudomonadati</taxon>
        <taxon>Bacteroidota</taxon>
        <taxon>Cytophagia</taxon>
        <taxon>Cytophagales</taxon>
        <taxon>Catalimonadaceae</taxon>
        <taxon>Catalinimonas</taxon>
    </lineage>
</organism>
<protein>
    <recommendedName>
        <fullName evidence="3">RNA polymerase, alpha chain C terminal domain</fullName>
    </recommendedName>
</protein>
<sequence length="58" mass="6076">MTRLAAPARRALEGAGITTLAQLAEWREADVLALHGMGPGSLPKLRHALAAVGLAFRT</sequence>